<protein>
    <submittedName>
        <fullName evidence="3">Uncharacterized protein</fullName>
    </submittedName>
</protein>
<name>M8BJ59_AEGTA</name>
<dbReference type="Pfam" id="PF04570">
    <property type="entry name" value="zf-FLZ"/>
    <property type="match status" value="1"/>
</dbReference>
<evidence type="ECO:0000313" key="3">
    <source>
        <dbReference type="EnsemblPlants" id="EMT06778"/>
    </source>
</evidence>
<dbReference type="GO" id="GO:0046872">
    <property type="term" value="F:metal ion binding"/>
    <property type="evidence" value="ECO:0007669"/>
    <property type="project" value="UniProtKB-KW"/>
</dbReference>
<dbReference type="PROSITE" id="PS51795">
    <property type="entry name" value="ZF_FLZ"/>
    <property type="match status" value="1"/>
</dbReference>
<reference evidence="3" key="1">
    <citation type="submission" date="2015-06" db="UniProtKB">
        <authorList>
            <consortium name="EnsemblPlants"/>
        </authorList>
    </citation>
    <scope>IDENTIFICATION</scope>
</reference>
<evidence type="ECO:0000256" key="1">
    <source>
        <dbReference type="ARBA" id="ARBA00009374"/>
    </source>
</evidence>
<evidence type="ECO:0000256" key="2">
    <source>
        <dbReference type="ARBA" id="ARBA00022723"/>
    </source>
</evidence>
<dbReference type="EnsemblPlants" id="EMT06778">
    <property type="protein sequence ID" value="EMT06778"/>
    <property type="gene ID" value="F775_24580"/>
</dbReference>
<proteinExistence type="inferred from homology"/>
<sequence>MKGDNEKDSSATTTLERCSNLNHDNMGEVAFCSMECRQQQMNLDELKEKKCFPATGSGGSDGTSGTVAAA</sequence>
<dbReference type="InterPro" id="IPR007650">
    <property type="entry name" value="Zf-FLZ_dom"/>
</dbReference>
<comment type="similarity">
    <text evidence="1">Belongs to the FLZ family.</text>
</comment>
<organism evidence="3">
    <name type="scientific">Aegilops tauschii</name>
    <name type="common">Tausch's goatgrass</name>
    <name type="synonym">Aegilops squarrosa</name>
    <dbReference type="NCBI Taxonomy" id="37682"/>
    <lineage>
        <taxon>Eukaryota</taxon>
        <taxon>Viridiplantae</taxon>
        <taxon>Streptophyta</taxon>
        <taxon>Embryophyta</taxon>
        <taxon>Tracheophyta</taxon>
        <taxon>Spermatophyta</taxon>
        <taxon>Magnoliopsida</taxon>
        <taxon>Liliopsida</taxon>
        <taxon>Poales</taxon>
        <taxon>Poaceae</taxon>
        <taxon>BOP clade</taxon>
        <taxon>Pooideae</taxon>
        <taxon>Triticodae</taxon>
        <taxon>Triticeae</taxon>
        <taxon>Triticinae</taxon>
        <taxon>Aegilops</taxon>
    </lineage>
</organism>
<dbReference type="AlphaFoldDB" id="M8BJ59"/>
<accession>M8BJ59</accession>
<keyword evidence="2" id="KW-0479">Metal-binding</keyword>